<reference evidence="2 3" key="1">
    <citation type="submission" date="2016-02" db="EMBL/GenBank/DDBJ databases">
        <authorList>
            <person name="Wen L."/>
            <person name="He K."/>
            <person name="Yang H."/>
        </authorList>
    </citation>
    <scope>NUCLEOTIDE SEQUENCE [LARGE SCALE GENOMIC DNA]</scope>
    <source>
        <strain evidence="2 3">CV58</strain>
    </source>
</reference>
<proteinExistence type="predicted"/>
<comment type="caution">
    <text evidence="2">The sequence shown here is derived from an EMBL/GenBank/DDBJ whole genome shotgun (WGS) entry which is preliminary data.</text>
</comment>
<keyword evidence="1" id="KW-0812">Transmembrane</keyword>
<dbReference type="RefSeq" id="WP_068388249.1">
    <property type="nucleotide sequence ID" value="NZ_LSZO01000066.1"/>
</dbReference>
<accession>A0A139SW51</accession>
<evidence type="ECO:0000256" key="1">
    <source>
        <dbReference type="SAM" id="Phobius"/>
    </source>
</evidence>
<feature type="transmembrane region" description="Helical" evidence="1">
    <location>
        <begin position="43"/>
        <end position="63"/>
    </location>
</feature>
<protein>
    <submittedName>
        <fullName evidence="2">Uncharacterized protein</fullName>
    </submittedName>
</protein>
<keyword evidence="1" id="KW-1133">Transmembrane helix</keyword>
<organism evidence="2 3">
    <name type="scientific">Ventosimonas gracilis</name>
    <dbReference type="NCBI Taxonomy" id="1680762"/>
    <lineage>
        <taxon>Bacteria</taxon>
        <taxon>Pseudomonadati</taxon>
        <taxon>Pseudomonadota</taxon>
        <taxon>Gammaproteobacteria</taxon>
        <taxon>Pseudomonadales</taxon>
        <taxon>Ventosimonadaceae</taxon>
        <taxon>Ventosimonas</taxon>
    </lineage>
</organism>
<keyword evidence="1" id="KW-0472">Membrane</keyword>
<evidence type="ECO:0000313" key="3">
    <source>
        <dbReference type="Proteomes" id="UP000072660"/>
    </source>
</evidence>
<gene>
    <name evidence="2" type="ORF">AXE65_11680</name>
</gene>
<name>A0A139SW51_9GAMM</name>
<feature type="transmembrane region" description="Helical" evidence="1">
    <location>
        <begin position="15"/>
        <end position="37"/>
    </location>
</feature>
<evidence type="ECO:0000313" key="2">
    <source>
        <dbReference type="EMBL" id="KXU38846.1"/>
    </source>
</evidence>
<keyword evidence="3" id="KW-1185">Reference proteome</keyword>
<dbReference type="EMBL" id="LSZO01000066">
    <property type="protein sequence ID" value="KXU38846.1"/>
    <property type="molecule type" value="Genomic_DNA"/>
</dbReference>
<sequence>MDNPPNEQSAKHSRLAIVAFVFSLLAAIFLALGLMIGRLSAPYIIATMAAALISLVLAIAVLLKRKNKKRLAVFAITISLLTVAAFVFVAISALVIFGMAISSFSSLLGR</sequence>
<dbReference type="Proteomes" id="UP000072660">
    <property type="component" value="Unassembled WGS sequence"/>
</dbReference>
<feature type="transmembrane region" description="Helical" evidence="1">
    <location>
        <begin position="75"/>
        <end position="101"/>
    </location>
</feature>
<dbReference type="AlphaFoldDB" id="A0A139SW51"/>